<dbReference type="Proteomes" id="UP001153404">
    <property type="component" value="Unassembled WGS sequence"/>
</dbReference>
<evidence type="ECO:0000313" key="8">
    <source>
        <dbReference type="EMBL" id="MDG0808357.1"/>
    </source>
</evidence>
<organism evidence="8 9">
    <name type="scientific">Cohnella rhizosphaerae</name>
    <dbReference type="NCBI Taxonomy" id="1457232"/>
    <lineage>
        <taxon>Bacteria</taxon>
        <taxon>Bacillati</taxon>
        <taxon>Bacillota</taxon>
        <taxon>Bacilli</taxon>
        <taxon>Bacillales</taxon>
        <taxon>Paenibacillaceae</taxon>
        <taxon>Cohnella</taxon>
    </lineage>
</organism>
<keyword evidence="3" id="KW-0472">Membrane</keyword>
<feature type="region of interest" description="Disordered" evidence="6">
    <location>
        <begin position="442"/>
        <end position="483"/>
    </location>
</feature>
<dbReference type="AlphaFoldDB" id="A0A9X4KUE3"/>
<dbReference type="CDD" id="cd13585">
    <property type="entry name" value="PBP2_TMBP_like"/>
    <property type="match status" value="1"/>
</dbReference>
<dbReference type="Gene3D" id="3.40.190.10">
    <property type="entry name" value="Periplasmic binding protein-like II"/>
    <property type="match status" value="1"/>
</dbReference>
<protein>
    <submittedName>
        <fullName evidence="8">Sugar ABC transporter substrate-binding protein</fullName>
    </submittedName>
</protein>
<keyword evidence="1" id="KW-1003">Cell membrane</keyword>
<gene>
    <name evidence="8" type="ORF">OMP40_02215</name>
</gene>
<comment type="caution">
    <text evidence="8">The sequence shown here is derived from an EMBL/GenBank/DDBJ whole genome shotgun (WGS) entry which is preliminary data.</text>
</comment>
<evidence type="ECO:0000256" key="3">
    <source>
        <dbReference type="ARBA" id="ARBA00023136"/>
    </source>
</evidence>
<dbReference type="SUPFAM" id="SSF53850">
    <property type="entry name" value="Periplasmic binding protein-like II"/>
    <property type="match status" value="1"/>
</dbReference>
<reference evidence="8" key="1">
    <citation type="submission" date="2022-10" db="EMBL/GenBank/DDBJ databases">
        <title>Comparative genomic analysis of Cohnella hashimotonis sp. nov., isolated from the International Space Station.</title>
        <authorList>
            <person name="Simpson A."/>
            <person name="Venkateswaran K."/>
        </authorList>
    </citation>
    <scope>NUCLEOTIDE SEQUENCE</scope>
    <source>
        <strain evidence="8">DSM 28161</strain>
    </source>
</reference>
<evidence type="ECO:0000256" key="4">
    <source>
        <dbReference type="ARBA" id="ARBA00023139"/>
    </source>
</evidence>
<evidence type="ECO:0000313" key="9">
    <source>
        <dbReference type="Proteomes" id="UP001153404"/>
    </source>
</evidence>
<dbReference type="InterPro" id="IPR050490">
    <property type="entry name" value="Bact_solute-bd_prot1"/>
</dbReference>
<dbReference type="PANTHER" id="PTHR43649">
    <property type="entry name" value="ARABINOSE-BINDING PROTEIN-RELATED"/>
    <property type="match status" value="1"/>
</dbReference>
<evidence type="ECO:0000256" key="7">
    <source>
        <dbReference type="SAM" id="SignalP"/>
    </source>
</evidence>
<evidence type="ECO:0000256" key="6">
    <source>
        <dbReference type="SAM" id="MobiDB-lite"/>
    </source>
</evidence>
<feature type="signal peptide" evidence="7">
    <location>
        <begin position="1"/>
        <end position="18"/>
    </location>
</feature>
<dbReference type="Pfam" id="PF01547">
    <property type="entry name" value="SBP_bac_1"/>
    <property type="match status" value="1"/>
</dbReference>
<dbReference type="PROSITE" id="PS51257">
    <property type="entry name" value="PROKAR_LIPOPROTEIN"/>
    <property type="match status" value="1"/>
</dbReference>
<name>A0A9X4KUE3_9BACL</name>
<keyword evidence="9" id="KW-1185">Reference proteome</keyword>
<keyword evidence="5" id="KW-0449">Lipoprotein</keyword>
<feature type="chain" id="PRO_5040879391" evidence="7">
    <location>
        <begin position="19"/>
        <end position="496"/>
    </location>
</feature>
<dbReference type="RefSeq" id="WP_277528780.1">
    <property type="nucleotide sequence ID" value="NZ_JAPDIA010000001.1"/>
</dbReference>
<feature type="compositionally biased region" description="Low complexity" evidence="6">
    <location>
        <begin position="29"/>
        <end position="56"/>
    </location>
</feature>
<dbReference type="PANTHER" id="PTHR43649:SF33">
    <property type="entry name" value="POLYGALACTURONAN_RHAMNOGALACTURONAN-BINDING PROTEIN YTCQ"/>
    <property type="match status" value="1"/>
</dbReference>
<keyword evidence="4" id="KW-0564">Palmitate</keyword>
<proteinExistence type="predicted"/>
<evidence type="ECO:0000256" key="2">
    <source>
        <dbReference type="ARBA" id="ARBA00022729"/>
    </source>
</evidence>
<evidence type="ECO:0000256" key="1">
    <source>
        <dbReference type="ARBA" id="ARBA00022475"/>
    </source>
</evidence>
<dbReference type="EMBL" id="JAPDIA010000001">
    <property type="protein sequence ID" value="MDG0808357.1"/>
    <property type="molecule type" value="Genomic_DNA"/>
</dbReference>
<dbReference type="InterPro" id="IPR006059">
    <property type="entry name" value="SBP"/>
</dbReference>
<evidence type="ECO:0000256" key="5">
    <source>
        <dbReference type="ARBA" id="ARBA00023288"/>
    </source>
</evidence>
<keyword evidence="2 7" id="KW-0732">Signal</keyword>
<feature type="region of interest" description="Disordered" evidence="6">
    <location>
        <begin position="28"/>
        <end position="57"/>
    </location>
</feature>
<accession>A0A9X4KUE3</accession>
<sequence length="496" mass="53575">MRITSGALLLLGTTIVLGACGANKDNNTASPSAASPQASSSASATAAPSDSPAPSAKNPVTLKLMTYTASGQEQTLKAMIDAFQAANADVKVEYEVVPYADYTTKLNTLLASGSAPDLFEVGYENFLTYASKDQLLDLTPSIAADSSFKPDVYKKLAYDAFNYNGKQMGVTESFSDVVLFYNKDLFDAKGLAYPDASWTWKEELEAAQKLTDAKKGIWGTYAPIQFYEFYKTIAQNGGGVWSADGKPTLNSPANVEALQWMLDKASKYKVSPPLNDDTFNQPDADLNAFVNGKLAMARFGIWNFAKFSEAKFNWDIALEPGKTQKAHHFFADGLVAAKTTKNADAAWRFLKFFTSAPEAVSKRIEAGWSIPAVTDPAVLDAYYKQKPPESKQVVTDALDSLVLPPVGPKPEKWGEFTAAVGEELDKAKLGRSTAQEALDAAQKKSRSARQIGFNQYTGDEKAAPPRGGLPSPPDRKERVAWSDSASGAAGRLLSFF</sequence>